<evidence type="ECO:0000256" key="6">
    <source>
        <dbReference type="ARBA" id="ARBA00022692"/>
    </source>
</evidence>
<keyword evidence="7 12" id="KW-0479">Metal-binding</keyword>
<keyword evidence="10 13" id="KW-0472">Membrane</keyword>
<evidence type="ECO:0000256" key="13">
    <source>
        <dbReference type="SAM" id="Phobius"/>
    </source>
</evidence>
<accession>A0A1D8K7I7</accession>
<evidence type="ECO:0000256" key="1">
    <source>
        <dbReference type="ARBA" id="ARBA00004050"/>
    </source>
</evidence>
<protein>
    <recommendedName>
        <fullName evidence="4">Succinate dehydrogenase cytochrome b556 subunit</fullName>
    </recommendedName>
</protein>
<comment type="subunit">
    <text evidence="11">Part of an enzyme complex containing four subunits: a flavoprotein, an iron-sulfur protein, plus two membrane-anchoring proteins, SdhC and SdhD. The complex can form homotrimers.</text>
</comment>
<keyword evidence="15" id="KW-1185">Reference proteome</keyword>
<sequence>MSSTRPVYLDLRKIQLPLPGIISFAHRVSGVLMVIGIPFALYLLELSLSGQAGFASARTLLRSPWLAPVLLLLIWSLCHHLLAGIRFLLMDIEIGVDRQTSRQSAGWVAGAALVLAALLLLELYL</sequence>
<dbReference type="CDD" id="cd03499">
    <property type="entry name" value="SQR_TypeC_SdhC"/>
    <property type="match status" value="1"/>
</dbReference>
<evidence type="ECO:0000256" key="9">
    <source>
        <dbReference type="ARBA" id="ARBA00023004"/>
    </source>
</evidence>
<keyword evidence="8 13" id="KW-1133">Transmembrane helix</keyword>
<dbReference type="AlphaFoldDB" id="A0A1D8K7I7"/>
<dbReference type="InterPro" id="IPR034804">
    <property type="entry name" value="SQR/QFR_C/D"/>
</dbReference>
<dbReference type="GO" id="GO:0009055">
    <property type="term" value="F:electron transfer activity"/>
    <property type="evidence" value="ECO:0007669"/>
    <property type="project" value="InterPro"/>
</dbReference>
<dbReference type="PANTHER" id="PTHR10978:SF5">
    <property type="entry name" value="SUCCINATE DEHYDROGENASE CYTOCHROME B560 SUBUNIT, MITOCHONDRIAL"/>
    <property type="match status" value="1"/>
</dbReference>
<dbReference type="Gene3D" id="1.20.1300.10">
    <property type="entry name" value="Fumarate reductase/succinate dehydrogenase, transmembrane subunit"/>
    <property type="match status" value="1"/>
</dbReference>
<evidence type="ECO:0000256" key="5">
    <source>
        <dbReference type="ARBA" id="ARBA00022617"/>
    </source>
</evidence>
<organism evidence="14 15">
    <name type="scientific">Acidihalobacter aeolianus</name>
    <dbReference type="NCBI Taxonomy" id="2792603"/>
    <lineage>
        <taxon>Bacteria</taxon>
        <taxon>Pseudomonadati</taxon>
        <taxon>Pseudomonadota</taxon>
        <taxon>Gammaproteobacteria</taxon>
        <taxon>Chromatiales</taxon>
        <taxon>Ectothiorhodospiraceae</taxon>
        <taxon>Acidihalobacter</taxon>
    </lineage>
</organism>
<dbReference type="GO" id="GO:0046872">
    <property type="term" value="F:metal ion binding"/>
    <property type="evidence" value="ECO:0007669"/>
    <property type="project" value="UniProtKB-KW"/>
</dbReference>
<dbReference type="EMBL" id="CP017448">
    <property type="protein sequence ID" value="AOV16931.1"/>
    <property type="molecule type" value="Genomic_DNA"/>
</dbReference>
<keyword evidence="5 12" id="KW-0349">Heme</keyword>
<evidence type="ECO:0000313" key="15">
    <source>
        <dbReference type="Proteomes" id="UP000095342"/>
    </source>
</evidence>
<feature type="transmembrane region" description="Helical" evidence="13">
    <location>
        <begin position="105"/>
        <end position="124"/>
    </location>
</feature>
<dbReference type="GO" id="GO:0006099">
    <property type="term" value="P:tricarboxylic acid cycle"/>
    <property type="evidence" value="ECO:0007669"/>
    <property type="project" value="InterPro"/>
</dbReference>
<dbReference type="NCBIfam" id="TIGR02970">
    <property type="entry name" value="succ_dehyd_cytB"/>
    <property type="match status" value="1"/>
</dbReference>
<comment type="function">
    <text evidence="1">Membrane-anchoring subunit of succinate dehydrogenase (SDH).</text>
</comment>
<feature type="binding site" description="axial binding residue" evidence="12">
    <location>
        <position position="80"/>
    </location>
    <ligand>
        <name>heme</name>
        <dbReference type="ChEBI" id="CHEBI:30413"/>
        <note>ligand shared with second transmembrane subunit</note>
    </ligand>
    <ligandPart>
        <name>Fe</name>
        <dbReference type="ChEBI" id="CHEBI:18248"/>
    </ligandPart>
</feature>
<evidence type="ECO:0000256" key="4">
    <source>
        <dbReference type="ARBA" id="ARBA00020076"/>
    </source>
</evidence>
<feature type="transmembrane region" description="Helical" evidence="13">
    <location>
        <begin position="65"/>
        <end position="85"/>
    </location>
</feature>
<dbReference type="Pfam" id="PF01127">
    <property type="entry name" value="Sdh_cyt"/>
    <property type="match status" value="1"/>
</dbReference>
<evidence type="ECO:0000256" key="12">
    <source>
        <dbReference type="PIRSR" id="PIRSR000178-1"/>
    </source>
</evidence>
<dbReference type="SUPFAM" id="SSF81343">
    <property type="entry name" value="Fumarate reductase respiratory complex transmembrane subunits"/>
    <property type="match status" value="1"/>
</dbReference>
<keyword evidence="9 12" id="KW-0408">Iron</keyword>
<evidence type="ECO:0000256" key="2">
    <source>
        <dbReference type="ARBA" id="ARBA00004141"/>
    </source>
</evidence>
<dbReference type="PROSITE" id="PS01000">
    <property type="entry name" value="SDH_CYT_1"/>
    <property type="match status" value="1"/>
</dbReference>
<dbReference type="InterPro" id="IPR000701">
    <property type="entry name" value="SuccDH_FuR_B_TM-su"/>
</dbReference>
<evidence type="ECO:0000256" key="3">
    <source>
        <dbReference type="ARBA" id="ARBA00007244"/>
    </source>
</evidence>
<dbReference type="InterPro" id="IPR014314">
    <property type="entry name" value="Succ_DH_cytb556"/>
</dbReference>
<comment type="similarity">
    <text evidence="3">Belongs to the cytochrome b560 family.</text>
</comment>
<evidence type="ECO:0000256" key="7">
    <source>
        <dbReference type="ARBA" id="ARBA00022723"/>
    </source>
</evidence>
<evidence type="ECO:0000313" key="14">
    <source>
        <dbReference type="EMBL" id="AOV16931.1"/>
    </source>
</evidence>
<proteinExistence type="inferred from homology"/>
<comment type="subcellular location">
    <subcellularLocation>
        <location evidence="2">Membrane</location>
        <topology evidence="2">Multi-pass membrane protein</topology>
    </subcellularLocation>
</comment>
<dbReference type="GO" id="GO:0005886">
    <property type="term" value="C:plasma membrane"/>
    <property type="evidence" value="ECO:0007669"/>
    <property type="project" value="TreeGrafter"/>
</dbReference>
<dbReference type="KEGG" id="aaeo:BJI67_07505"/>
<evidence type="ECO:0000256" key="10">
    <source>
        <dbReference type="ARBA" id="ARBA00023136"/>
    </source>
</evidence>
<dbReference type="InterPro" id="IPR018495">
    <property type="entry name" value="Succ_DH_cyt_bsu_CS"/>
</dbReference>
<comment type="cofactor">
    <cofactor evidence="12">
        <name>heme</name>
        <dbReference type="ChEBI" id="CHEBI:30413"/>
    </cofactor>
    <text evidence="12">The heme is bound between the two transmembrane subunits.</text>
</comment>
<dbReference type="PIRSF" id="PIRSF000178">
    <property type="entry name" value="SDH_cyt_b560"/>
    <property type="match status" value="1"/>
</dbReference>
<dbReference type="PANTHER" id="PTHR10978">
    <property type="entry name" value="SUCCINATE DEHYDROGENASE CYTOCHROME B560 SUBUNIT"/>
    <property type="match status" value="1"/>
</dbReference>
<dbReference type="Proteomes" id="UP000095342">
    <property type="component" value="Chromosome"/>
</dbReference>
<reference evidence="14 15" key="1">
    <citation type="submission" date="2016-09" db="EMBL/GenBank/DDBJ databases">
        <title>Acidihalobacter prosperus V6 (DSM14174).</title>
        <authorList>
            <person name="Khaleque H.N."/>
            <person name="Ramsay J.P."/>
            <person name="Murphy R.J.T."/>
            <person name="Kaksonen A.H."/>
            <person name="Boxall N.J."/>
            <person name="Watkin E.L.J."/>
        </authorList>
    </citation>
    <scope>NUCLEOTIDE SEQUENCE [LARGE SCALE GENOMIC DNA]</scope>
    <source>
        <strain evidence="14 15">V6</strain>
    </source>
</reference>
<keyword evidence="6 13" id="KW-0812">Transmembrane</keyword>
<dbReference type="RefSeq" id="WP_070072512.1">
    <property type="nucleotide sequence ID" value="NZ_CP017448.1"/>
</dbReference>
<feature type="transmembrane region" description="Helical" evidence="13">
    <location>
        <begin position="20"/>
        <end position="44"/>
    </location>
</feature>
<name>A0A1D8K7I7_9GAMM</name>
<gene>
    <name evidence="14" type="ORF">BJI67_07505</name>
</gene>
<evidence type="ECO:0000256" key="8">
    <source>
        <dbReference type="ARBA" id="ARBA00022989"/>
    </source>
</evidence>
<evidence type="ECO:0000256" key="11">
    <source>
        <dbReference type="ARBA" id="ARBA00025912"/>
    </source>
</evidence>